<comment type="caution">
    <text evidence="5">The sequence shown here is derived from an EMBL/GenBank/DDBJ whole genome shotgun (WGS) entry which is preliminary data.</text>
</comment>
<evidence type="ECO:0000256" key="2">
    <source>
        <dbReference type="SAM" id="MobiDB-lite"/>
    </source>
</evidence>
<dbReference type="EMBL" id="BKCJ010009137">
    <property type="protein sequence ID" value="GEU85581.1"/>
    <property type="molecule type" value="Genomic_DNA"/>
</dbReference>
<feature type="region of interest" description="Disordered" evidence="2">
    <location>
        <begin position="1"/>
        <end position="22"/>
    </location>
</feature>
<dbReference type="SMART" id="SM00343">
    <property type="entry name" value="ZnF_C2HC"/>
    <property type="match status" value="2"/>
</dbReference>
<gene>
    <name evidence="5" type="ORF">Tci_057559</name>
</gene>
<keyword evidence="1" id="KW-0479">Metal-binding</keyword>
<reference evidence="5" key="1">
    <citation type="journal article" date="2019" name="Sci. Rep.">
        <title>Draft genome of Tanacetum cinerariifolium, the natural source of mosquito coil.</title>
        <authorList>
            <person name="Yamashiro T."/>
            <person name="Shiraishi A."/>
            <person name="Satake H."/>
            <person name="Nakayama K."/>
        </authorList>
    </citation>
    <scope>NUCLEOTIDE SEQUENCE</scope>
</reference>
<dbReference type="PANTHER" id="PTHR33116:SF84">
    <property type="entry name" value="RNA-DIRECTED DNA POLYMERASE"/>
    <property type="match status" value="1"/>
</dbReference>
<keyword evidence="3" id="KW-0812">Transmembrane</keyword>
<name>A0A6L2NH03_TANCI</name>
<protein>
    <recommendedName>
        <fullName evidence="4">CCHC-type domain-containing protein</fullName>
    </recommendedName>
</protein>
<keyword evidence="3" id="KW-1133">Transmembrane helix</keyword>
<keyword evidence="1" id="KW-0862">Zinc</keyword>
<keyword evidence="3" id="KW-0472">Membrane</keyword>
<accession>A0A6L2NH03</accession>
<dbReference type="Gene3D" id="4.10.60.10">
    <property type="entry name" value="Zinc finger, CCHC-type"/>
    <property type="match status" value="1"/>
</dbReference>
<feature type="transmembrane region" description="Helical" evidence="3">
    <location>
        <begin position="722"/>
        <end position="742"/>
    </location>
</feature>
<dbReference type="GO" id="GO:0003676">
    <property type="term" value="F:nucleic acid binding"/>
    <property type="evidence" value="ECO:0007669"/>
    <property type="project" value="InterPro"/>
</dbReference>
<feature type="compositionally biased region" description="Low complexity" evidence="2">
    <location>
        <begin position="8"/>
        <end position="21"/>
    </location>
</feature>
<dbReference type="InterPro" id="IPR005162">
    <property type="entry name" value="Retrotrans_gag_dom"/>
</dbReference>
<evidence type="ECO:0000259" key="4">
    <source>
        <dbReference type="PROSITE" id="PS50158"/>
    </source>
</evidence>
<feature type="domain" description="CCHC-type" evidence="4">
    <location>
        <begin position="335"/>
        <end position="348"/>
    </location>
</feature>
<dbReference type="AlphaFoldDB" id="A0A6L2NH03"/>
<evidence type="ECO:0000256" key="3">
    <source>
        <dbReference type="SAM" id="Phobius"/>
    </source>
</evidence>
<dbReference type="InterPro" id="IPR000477">
    <property type="entry name" value="RT_dom"/>
</dbReference>
<feature type="region of interest" description="Disordered" evidence="2">
    <location>
        <begin position="249"/>
        <end position="272"/>
    </location>
</feature>
<feature type="transmembrane region" description="Helical" evidence="3">
    <location>
        <begin position="664"/>
        <end position="684"/>
    </location>
</feature>
<feature type="transmembrane region" description="Helical" evidence="3">
    <location>
        <begin position="749"/>
        <end position="766"/>
    </location>
</feature>
<dbReference type="PROSITE" id="PS50158">
    <property type="entry name" value="ZF_CCHC"/>
    <property type="match status" value="1"/>
</dbReference>
<organism evidence="5">
    <name type="scientific">Tanacetum cinerariifolium</name>
    <name type="common">Dalmatian daisy</name>
    <name type="synonym">Chrysanthemum cinerariifolium</name>
    <dbReference type="NCBI Taxonomy" id="118510"/>
    <lineage>
        <taxon>Eukaryota</taxon>
        <taxon>Viridiplantae</taxon>
        <taxon>Streptophyta</taxon>
        <taxon>Embryophyta</taxon>
        <taxon>Tracheophyta</taxon>
        <taxon>Spermatophyta</taxon>
        <taxon>Magnoliopsida</taxon>
        <taxon>eudicotyledons</taxon>
        <taxon>Gunneridae</taxon>
        <taxon>Pentapetalae</taxon>
        <taxon>asterids</taxon>
        <taxon>campanulids</taxon>
        <taxon>Asterales</taxon>
        <taxon>Asteraceae</taxon>
        <taxon>Asteroideae</taxon>
        <taxon>Anthemideae</taxon>
        <taxon>Anthemidinae</taxon>
        <taxon>Tanacetum</taxon>
    </lineage>
</organism>
<keyword evidence="1" id="KW-0863">Zinc-finger</keyword>
<dbReference type="InterPro" id="IPR001878">
    <property type="entry name" value="Znf_CCHC"/>
</dbReference>
<dbReference type="Pfam" id="PF00078">
    <property type="entry name" value="RVT_1"/>
    <property type="match status" value="1"/>
</dbReference>
<dbReference type="InterPro" id="IPR043502">
    <property type="entry name" value="DNA/RNA_pol_sf"/>
</dbReference>
<dbReference type="GO" id="GO:0008270">
    <property type="term" value="F:zinc ion binding"/>
    <property type="evidence" value="ECO:0007669"/>
    <property type="project" value="UniProtKB-KW"/>
</dbReference>
<dbReference type="Pfam" id="PF03732">
    <property type="entry name" value="Retrotrans_gag"/>
    <property type="match status" value="1"/>
</dbReference>
<feature type="compositionally biased region" description="Basic and acidic residues" evidence="2">
    <location>
        <begin position="38"/>
        <end position="50"/>
    </location>
</feature>
<dbReference type="PANTHER" id="PTHR33116">
    <property type="entry name" value="REVERSE TRANSCRIPTASE ZINC-BINDING DOMAIN-CONTAINING PROTEIN-RELATED-RELATED"/>
    <property type="match status" value="1"/>
</dbReference>
<feature type="region of interest" description="Disordered" evidence="2">
    <location>
        <begin position="37"/>
        <end position="60"/>
    </location>
</feature>
<sequence>MAPKRTTRSSPATITPTTTPVTDEKLRKLIAHGVTDVLAERDATRSRNGEDNPDSGTGVRRQAPLARECTYLDFMKCKPLYLKGSEGIAELTQWFERMKIVFRISNCTMENQIKFATCTLLRSALTWWNSHVRTVGHDVAYAMTWTNLKKKLTDRYCPSGKIKKLDVEMWNLKVKGTDVVNYNQRFQKLALMYARMFPEESDKIERYVDGLPDMIHGSVMASKPKAMQDSIEFSTELMDKKISTLAERQAKNKRKLDNNNETQQQPPKKQGVAIAYTIGPDERKKYARTLPLCNKYKFHHNSQCTVKYTNCKRVGHLTQHCRSLATTSNQRNPTCYECGNQGHYKSDCMELKNQNHRNQARSTGARGMALDMIKHVTAQEVNEAIFSMGNDKSSGPDGYTACFFKECKRGLRQGDPLSPYLFTLIMEVLTLMLRRKVRDSEGFRYHHYCSDLEIINLCFADDLFIFAHGDPYSAKVIMEAMKEFMNVSGLTHSLPKSTTYFCNVLNHTKLSILQILPFDEGRLPVKYLGVPLVSSRLQLVRSVLGSMHVYWASILILPSSILLDIEQLIRGFLWCHGEIKQGSVKVAWEVVCLPKNEGGLGVRRLDLFNKALMIPHIWNIITRKESLWVKWIHQYKLRDRHFLMLHIVVVCRGAGGKFSNFDLLLGTILGFVLVMVQRVVFGLIGGPPISLLLLLYLIVTFIGLDLIYLLRLKMRYIMENDHGLLIGSLNILFLIRWMLLIFRLRMIDWNGVIVMHFIYGLLLSVWDSLKHLAGLHNVNGSISIIVEVLILFAKQRSIRSVVAKLVVAACSYYIWSETRPPMLEGGSYVPWSSRFLRYIDHKKEMRKFLKHSIHVGPYEFKKIAATETGGEKTRTDDDLTCDDLKQYETDINAMNLILLSIPNDIYNSVDACENAKDMWERQYEGLVNASRVKRVAKTYEPLAIVANTYESSLYSLSLLAYYVSHPPSTIGYDEDYQGEAICDDQEDSLTTTMMLLARAITQCYSTPTNNRLRSSNTRNQAIVQADRVDIQCKNVGGVATLTRIYLMCQL</sequence>
<proteinExistence type="predicted"/>
<feature type="transmembrane region" description="Helical" evidence="3">
    <location>
        <begin position="691"/>
        <end position="710"/>
    </location>
</feature>
<evidence type="ECO:0000256" key="1">
    <source>
        <dbReference type="PROSITE-ProRule" id="PRU00047"/>
    </source>
</evidence>
<evidence type="ECO:0000313" key="5">
    <source>
        <dbReference type="EMBL" id="GEU85581.1"/>
    </source>
</evidence>
<dbReference type="SUPFAM" id="SSF56672">
    <property type="entry name" value="DNA/RNA polymerases"/>
    <property type="match status" value="1"/>
</dbReference>